<keyword evidence="3 9" id="KW-0489">Methyltransferase</keyword>
<dbReference type="OrthoDB" id="9802090at2"/>
<dbReference type="InterPro" id="IPR003358">
    <property type="entry name" value="tRNA_(Gua-N-7)_MeTrfase_Trmb"/>
</dbReference>
<feature type="binding site" evidence="9">
    <location>
        <position position="121"/>
    </location>
    <ligand>
        <name>S-adenosyl-L-methionine</name>
        <dbReference type="ChEBI" id="CHEBI:59789"/>
    </ligand>
</feature>
<dbReference type="PROSITE" id="PS51625">
    <property type="entry name" value="SAM_MT_TRMB"/>
    <property type="match status" value="1"/>
</dbReference>
<organism evidence="11 12">
    <name type="scientific">Roseateles aquatilis</name>
    <dbReference type="NCBI Taxonomy" id="431061"/>
    <lineage>
        <taxon>Bacteria</taxon>
        <taxon>Pseudomonadati</taxon>
        <taxon>Pseudomonadota</taxon>
        <taxon>Betaproteobacteria</taxon>
        <taxon>Burkholderiales</taxon>
        <taxon>Sphaerotilaceae</taxon>
        <taxon>Roseateles</taxon>
    </lineage>
</organism>
<feature type="binding site" evidence="9">
    <location>
        <position position="207"/>
    </location>
    <ligand>
        <name>substrate</name>
    </ligand>
</feature>
<comment type="similarity">
    <text evidence="8 9">Belongs to the class I-like SAM-binding methyltransferase superfamily. TrmB family.</text>
</comment>
<keyword evidence="4 9" id="KW-0808">Transferase</keyword>
<dbReference type="Proteomes" id="UP000197468">
    <property type="component" value="Unassembled WGS sequence"/>
</dbReference>
<sequence length="272" mass="29706">MNHPAQPHQDATGGDVANNSDDADAGAGEGDHEDAGREGASHPRARIRSFVVRAGRMGTGQIKALAELGPRFVLPFKAEPLDFEATFGRKAPVVFEIGFGMGGPTAQIARTLADHDFIGCEVHEPGVGALLKLIGEQEIPNIRIFQHDAVEVLDGMIPTGSLAGVHIYFPDPWHKKRHNKRRLVQPQFVAKLVRHLAPGGYLHLATDWEPYAQQMLEVLSADPDLVNTSARADGYSDKPDYRPLTKFEHRGLKLGHGVWDLVFRRKADAPGA</sequence>
<dbReference type="GO" id="GO:0008176">
    <property type="term" value="F:tRNA (guanine(46)-N7)-methyltransferase activity"/>
    <property type="evidence" value="ECO:0007669"/>
    <property type="project" value="UniProtKB-UniRule"/>
</dbReference>
<dbReference type="PANTHER" id="PTHR23417:SF14">
    <property type="entry name" value="PENTACOTRIPEPTIDE-REPEAT REGION OF PRORP DOMAIN-CONTAINING PROTEIN"/>
    <property type="match status" value="1"/>
</dbReference>
<dbReference type="GO" id="GO:0043527">
    <property type="term" value="C:tRNA methyltransferase complex"/>
    <property type="evidence" value="ECO:0007669"/>
    <property type="project" value="TreeGrafter"/>
</dbReference>
<keyword evidence="6 9" id="KW-0819">tRNA processing</keyword>
<dbReference type="InterPro" id="IPR029063">
    <property type="entry name" value="SAM-dependent_MTases_sf"/>
</dbReference>
<dbReference type="HAMAP" id="MF_01057">
    <property type="entry name" value="tRNA_methyltr_TrmB"/>
    <property type="match status" value="1"/>
</dbReference>
<dbReference type="Pfam" id="PF02390">
    <property type="entry name" value="Methyltransf_4"/>
    <property type="match status" value="1"/>
</dbReference>
<evidence type="ECO:0000256" key="8">
    <source>
        <dbReference type="ARBA" id="ARBA00060767"/>
    </source>
</evidence>
<comment type="catalytic activity">
    <reaction evidence="1 9">
        <text>guanosine(46) in tRNA + S-adenosyl-L-methionine = N(7)-methylguanosine(46) in tRNA + S-adenosyl-L-homocysteine</text>
        <dbReference type="Rhea" id="RHEA:42708"/>
        <dbReference type="Rhea" id="RHEA-COMP:10188"/>
        <dbReference type="Rhea" id="RHEA-COMP:10189"/>
        <dbReference type="ChEBI" id="CHEBI:57856"/>
        <dbReference type="ChEBI" id="CHEBI:59789"/>
        <dbReference type="ChEBI" id="CHEBI:74269"/>
        <dbReference type="ChEBI" id="CHEBI:74480"/>
        <dbReference type="EC" id="2.1.1.33"/>
    </reaction>
</comment>
<evidence type="ECO:0000256" key="1">
    <source>
        <dbReference type="ARBA" id="ARBA00000142"/>
    </source>
</evidence>
<dbReference type="PANTHER" id="PTHR23417">
    <property type="entry name" value="3-DEOXY-D-MANNO-OCTULOSONIC-ACID TRANSFERASE/TRNA GUANINE-N 7 - -METHYLTRANSFERASE"/>
    <property type="match status" value="1"/>
</dbReference>
<evidence type="ECO:0000256" key="7">
    <source>
        <dbReference type="ARBA" id="ARBA00060552"/>
    </source>
</evidence>
<gene>
    <name evidence="9" type="primary">trmB</name>
    <name evidence="11" type="ORF">CDN99_00285</name>
</gene>
<feature type="binding site" evidence="9">
    <location>
        <position position="148"/>
    </location>
    <ligand>
        <name>S-adenosyl-L-methionine</name>
        <dbReference type="ChEBI" id="CHEBI:59789"/>
    </ligand>
</feature>
<name>A0A246JK62_9BURK</name>
<evidence type="ECO:0000256" key="4">
    <source>
        <dbReference type="ARBA" id="ARBA00022679"/>
    </source>
</evidence>
<dbReference type="EMBL" id="NIOF01000001">
    <property type="protein sequence ID" value="OWQ92987.1"/>
    <property type="molecule type" value="Genomic_DNA"/>
</dbReference>
<reference evidence="11 12" key="1">
    <citation type="journal article" date="2008" name="Int. J. Syst. Evol. Microbiol.">
        <title>Description of Roseateles aquatilis sp. nov. and Roseateles terrae sp. nov., in the class Betaproteobacteria, and emended description of the genus Roseateles.</title>
        <authorList>
            <person name="Gomila M."/>
            <person name="Bowien B."/>
            <person name="Falsen E."/>
            <person name="Moore E.R."/>
            <person name="Lalucat J."/>
        </authorList>
    </citation>
    <scope>NUCLEOTIDE SEQUENCE [LARGE SCALE GENOMIC DNA]</scope>
    <source>
        <strain evidence="11 12">CCUG 48205</strain>
    </source>
</reference>
<protein>
    <recommendedName>
        <fullName evidence="9">tRNA (guanine-N(7)-)-methyltransferase</fullName>
        <ecNumber evidence="9">2.1.1.33</ecNumber>
    </recommendedName>
    <alternativeName>
        <fullName evidence="9">tRNA (guanine(46)-N(7))-methyltransferase</fullName>
    </alternativeName>
    <alternativeName>
        <fullName evidence="9">tRNA(m7G46)-methyltransferase</fullName>
    </alternativeName>
</protein>
<evidence type="ECO:0000256" key="9">
    <source>
        <dbReference type="HAMAP-Rule" id="MF_01057"/>
    </source>
</evidence>
<feature type="compositionally biased region" description="Basic and acidic residues" evidence="10">
    <location>
        <begin position="29"/>
        <end position="41"/>
    </location>
</feature>
<feature type="binding site" evidence="9">
    <location>
        <begin position="245"/>
        <end position="248"/>
    </location>
    <ligand>
        <name>substrate</name>
    </ligand>
</feature>
<evidence type="ECO:0000256" key="2">
    <source>
        <dbReference type="ARBA" id="ARBA00003015"/>
    </source>
</evidence>
<feature type="binding site" evidence="9">
    <location>
        <position position="175"/>
    </location>
    <ligand>
        <name>substrate</name>
    </ligand>
</feature>
<dbReference type="RefSeq" id="WP_088382135.1">
    <property type="nucleotide sequence ID" value="NZ_NIOF01000001.1"/>
</dbReference>
<dbReference type="NCBIfam" id="TIGR00091">
    <property type="entry name" value="tRNA (guanosine(46)-N7)-methyltransferase TrmB"/>
    <property type="match status" value="1"/>
</dbReference>
<accession>A0A246JK62</accession>
<feature type="region of interest" description="Interaction with RNA" evidence="9">
    <location>
        <begin position="177"/>
        <end position="182"/>
    </location>
</feature>
<dbReference type="EC" id="2.1.1.33" evidence="9"/>
<keyword evidence="5 9" id="KW-0949">S-adenosyl-L-methionine</keyword>
<comment type="caution">
    <text evidence="11">The sequence shown here is derived from an EMBL/GenBank/DDBJ whole genome shotgun (WGS) entry which is preliminary data.</text>
</comment>
<evidence type="ECO:0000256" key="10">
    <source>
        <dbReference type="SAM" id="MobiDB-lite"/>
    </source>
</evidence>
<keyword evidence="12" id="KW-1185">Reference proteome</keyword>
<dbReference type="SUPFAM" id="SSF53335">
    <property type="entry name" value="S-adenosyl-L-methionine-dependent methyltransferases"/>
    <property type="match status" value="1"/>
</dbReference>
<evidence type="ECO:0000256" key="6">
    <source>
        <dbReference type="ARBA" id="ARBA00022694"/>
    </source>
</evidence>
<comment type="pathway">
    <text evidence="7 9">tRNA modification; N(7)-methylguanine-tRNA biosynthesis.</text>
</comment>
<dbReference type="AlphaFoldDB" id="A0A246JK62"/>
<dbReference type="CDD" id="cd02440">
    <property type="entry name" value="AdoMet_MTases"/>
    <property type="match status" value="1"/>
</dbReference>
<dbReference type="InterPro" id="IPR055361">
    <property type="entry name" value="tRNA_methyltr_TrmB_bact"/>
</dbReference>
<comment type="function">
    <text evidence="2 9">Catalyzes the formation of N(7)-methylguanine at position 46 (m7G46) in tRNA.</text>
</comment>
<evidence type="ECO:0000313" key="12">
    <source>
        <dbReference type="Proteomes" id="UP000197468"/>
    </source>
</evidence>
<feature type="binding site" evidence="9">
    <location>
        <position position="96"/>
    </location>
    <ligand>
        <name>S-adenosyl-L-methionine</name>
        <dbReference type="ChEBI" id="CHEBI:59789"/>
    </ligand>
</feature>
<evidence type="ECO:0000256" key="5">
    <source>
        <dbReference type="ARBA" id="ARBA00022691"/>
    </source>
</evidence>
<feature type="binding site" evidence="9">
    <location>
        <position position="171"/>
    </location>
    <ligand>
        <name>S-adenosyl-L-methionine</name>
        <dbReference type="ChEBI" id="CHEBI:59789"/>
    </ligand>
</feature>
<dbReference type="Gene3D" id="3.40.50.150">
    <property type="entry name" value="Vaccinia Virus protein VP39"/>
    <property type="match status" value="1"/>
</dbReference>
<proteinExistence type="inferred from homology"/>
<evidence type="ECO:0000256" key="3">
    <source>
        <dbReference type="ARBA" id="ARBA00022603"/>
    </source>
</evidence>
<dbReference type="UniPathway" id="UPA00989"/>
<feature type="region of interest" description="Disordered" evidence="10">
    <location>
        <begin position="1"/>
        <end position="43"/>
    </location>
</feature>
<dbReference type="FunFam" id="3.40.50.150:FF:000035">
    <property type="entry name" value="tRNA (guanine-N(7)-)-methyltransferase"/>
    <property type="match status" value="1"/>
</dbReference>
<evidence type="ECO:0000313" key="11">
    <source>
        <dbReference type="EMBL" id="OWQ92987.1"/>
    </source>
</evidence>